<evidence type="ECO:0000256" key="4">
    <source>
        <dbReference type="SAM" id="MobiDB-lite"/>
    </source>
</evidence>
<dbReference type="InterPro" id="IPR012677">
    <property type="entry name" value="Nucleotide-bd_a/b_plait_sf"/>
</dbReference>
<feature type="region of interest" description="Disordered" evidence="4">
    <location>
        <begin position="669"/>
        <end position="692"/>
    </location>
</feature>
<feature type="region of interest" description="Disordered" evidence="4">
    <location>
        <begin position="1010"/>
        <end position="1040"/>
    </location>
</feature>
<feature type="region of interest" description="Disordered" evidence="4">
    <location>
        <begin position="405"/>
        <end position="429"/>
    </location>
</feature>
<keyword evidence="1" id="KW-0677">Repeat</keyword>
<feature type="compositionally biased region" description="Polar residues" evidence="4">
    <location>
        <begin position="418"/>
        <end position="429"/>
    </location>
</feature>
<dbReference type="InterPro" id="IPR045305">
    <property type="entry name" value="RRM2_I_PABPs"/>
</dbReference>
<dbReference type="CDD" id="cd12379">
    <property type="entry name" value="RRM2_I_PABPs"/>
    <property type="match status" value="1"/>
</dbReference>
<dbReference type="PROSITE" id="PS50102">
    <property type="entry name" value="RRM"/>
    <property type="match status" value="5"/>
</dbReference>
<proteinExistence type="predicted"/>
<dbReference type="FunFam" id="3.30.70.330:FF:000003">
    <property type="entry name" value="Polyadenylate-binding protein"/>
    <property type="match status" value="1"/>
</dbReference>
<keyword evidence="7" id="KW-1185">Reference proteome</keyword>
<comment type="caution">
    <text evidence="6">The sequence shown here is derived from an EMBL/GenBank/DDBJ whole genome shotgun (WGS) entry which is preliminary data.</text>
</comment>
<dbReference type="InterPro" id="IPR035979">
    <property type="entry name" value="RBD_domain_sf"/>
</dbReference>
<keyword evidence="2 3" id="KW-0694">RNA-binding</keyword>
<dbReference type="SUPFAM" id="SSF54928">
    <property type="entry name" value="RNA-binding domain, RBD"/>
    <property type="match status" value="5"/>
</dbReference>
<dbReference type="EMBL" id="JAFHDT010000241">
    <property type="protein sequence ID" value="KAI7790101.1"/>
    <property type="molecule type" value="Genomic_DNA"/>
</dbReference>
<feature type="compositionally biased region" description="Basic and acidic residues" evidence="4">
    <location>
        <begin position="669"/>
        <end position="682"/>
    </location>
</feature>
<dbReference type="AlphaFoldDB" id="A0A9W7T4V9"/>
<sequence length="1040" mass="115233">MVSNSPFFTLTLAESATDTLMCQDLLGRPMRIMFSQRDSTLRTTGVGNIYIKGLASSIDGARLHDTFSRFGKILSARSICHFKTFESVRLSQRLWLRTREALPGKSLRPLMPVVLLDAVHTQPPRLLVSQVLLDYWASQAELDVWRPTRLLALPAPSDDTKVITHLSQIPKILPDGATAPVKTEAQQQLGQMTLHRRKLWSWCTEGSDRLAVRGGSSSRNVRVPPPSDVSPFGPIQSVRVCRDRVTWRSLRYGYVNFVNLADAESATDTLMCQDLLGRPMRIMFSQRDSTLRTTGVGNIYIKGLASSIDGARLHDTFSRFGKILSCKGVSLYVSNLPYSFSEQQLYRAFSPFGSIISAKLMMEAGRSRGFGFVSFSTLEDATTAASVMTGQMVAGRALRVTLSRHNEQKTQAEKQDSSSESLPAGQFTSAVPQASQAELDVWRPMRLLALPAPSDDTKVITHPGRVFTSVTIHVGALVLRDITQMFDVQKPELPHQLEHHECADNTQTLSDDSSSEEIVELVYRGIRSPRCSWGIFIQKCPSSSSIRRSTRSRDSTLRTTGVGNIYIKGLASSIDGARLHDTFSRFGKILSCKGVSLYVSNLPYSFSEQQLSERSHPLEASSVPSDDGGRTQQRVWICQLLHPRRCDYCCVRHDRAMVARRALRVTLSRHNEQKTQAEKQDSSSESLPAGQFTSAVPRASQAELDVWRPMRLLALPAPSDDTKVITHRQMTSFIGGNCGAGVPRDQIASLFVGDLHPEVSEFLLHQTFSPFGPIQSVRVCRDRVTWRSLRYGYVNFVNVADAESATDTLMCQDLLGRPMRIMFSQRDSTLRTTGVGNIYIKGLASSIDGARLHDTFSRFGKILSCKVVCDANGSKGYGFVHFATFEAAEEAIKALDGMLLDDQLVSICHFKTFEERQVEPKVMAQDSGRHYPGVSLYVSNLPYSFSEQQLSRAFSPFGSIISAKLMMEAGRSRGFGFVSFSTLEDATTAASVMTGRMVAGRALRVTLSRHNEQKTQAEKQDSSSESLPAGQFTSAVPRVR</sequence>
<dbReference type="SMART" id="SM00360">
    <property type="entry name" value="RRM"/>
    <property type="match status" value="6"/>
</dbReference>
<feature type="domain" description="RRM" evidence="5">
    <location>
        <begin position="748"/>
        <end position="826"/>
    </location>
</feature>
<dbReference type="SMART" id="SM00361">
    <property type="entry name" value="RRM_1"/>
    <property type="match status" value="3"/>
</dbReference>
<evidence type="ECO:0000313" key="6">
    <source>
        <dbReference type="EMBL" id="KAI7790101.1"/>
    </source>
</evidence>
<name>A0A9W7T4V9_TRIRA</name>
<accession>A0A9W7T4V9</accession>
<feature type="compositionally biased region" description="Polar residues" evidence="4">
    <location>
        <begin position="1023"/>
        <end position="1034"/>
    </location>
</feature>
<evidence type="ECO:0000256" key="2">
    <source>
        <dbReference type="ARBA" id="ARBA00022884"/>
    </source>
</evidence>
<dbReference type="Gene3D" id="3.30.70.330">
    <property type="match status" value="8"/>
</dbReference>
<evidence type="ECO:0000256" key="1">
    <source>
        <dbReference type="ARBA" id="ARBA00022737"/>
    </source>
</evidence>
<feature type="domain" description="RRM" evidence="5">
    <location>
        <begin position="934"/>
        <end position="1010"/>
    </location>
</feature>
<feature type="domain" description="RRM" evidence="5">
    <location>
        <begin position="329"/>
        <end position="405"/>
    </location>
</feature>
<evidence type="ECO:0000313" key="7">
    <source>
        <dbReference type="Proteomes" id="UP001059041"/>
    </source>
</evidence>
<dbReference type="InterPro" id="IPR000504">
    <property type="entry name" value="RRM_dom"/>
</dbReference>
<dbReference type="PANTHER" id="PTHR24012">
    <property type="entry name" value="RNA BINDING PROTEIN"/>
    <property type="match status" value="1"/>
</dbReference>
<feature type="compositionally biased region" description="Polar residues" evidence="4">
    <location>
        <begin position="683"/>
        <end position="692"/>
    </location>
</feature>
<dbReference type="Proteomes" id="UP001059041">
    <property type="component" value="Unassembled WGS sequence"/>
</dbReference>
<dbReference type="InterPro" id="IPR003954">
    <property type="entry name" value="RRM_euk-type"/>
</dbReference>
<reference evidence="6" key="1">
    <citation type="submission" date="2021-02" db="EMBL/GenBank/DDBJ databases">
        <title>Comparative genomics reveals that relaxation of natural selection precedes convergent phenotypic evolution of cavefish.</title>
        <authorList>
            <person name="Peng Z."/>
        </authorList>
    </citation>
    <scope>NUCLEOTIDE SEQUENCE</scope>
    <source>
        <tissue evidence="6">Muscle</tissue>
    </source>
</reference>
<dbReference type="Pfam" id="PF00076">
    <property type="entry name" value="RRM_1"/>
    <property type="match status" value="5"/>
</dbReference>
<feature type="compositionally biased region" description="Basic and acidic residues" evidence="4">
    <location>
        <begin position="1010"/>
        <end position="1022"/>
    </location>
</feature>
<feature type="compositionally biased region" description="Basic and acidic residues" evidence="4">
    <location>
        <begin position="405"/>
        <end position="417"/>
    </location>
</feature>
<organism evidence="6 7">
    <name type="scientific">Triplophysa rosa</name>
    <name type="common">Cave loach</name>
    <dbReference type="NCBI Taxonomy" id="992332"/>
    <lineage>
        <taxon>Eukaryota</taxon>
        <taxon>Metazoa</taxon>
        <taxon>Chordata</taxon>
        <taxon>Craniata</taxon>
        <taxon>Vertebrata</taxon>
        <taxon>Euteleostomi</taxon>
        <taxon>Actinopterygii</taxon>
        <taxon>Neopterygii</taxon>
        <taxon>Teleostei</taxon>
        <taxon>Ostariophysi</taxon>
        <taxon>Cypriniformes</taxon>
        <taxon>Nemacheilidae</taxon>
        <taxon>Triplophysa</taxon>
    </lineage>
</organism>
<evidence type="ECO:0000256" key="3">
    <source>
        <dbReference type="PROSITE-ProRule" id="PRU00176"/>
    </source>
</evidence>
<feature type="domain" description="RRM" evidence="5">
    <location>
        <begin position="229"/>
        <end position="287"/>
    </location>
</feature>
<feature type="domain" description="RRM" evidence="5">
    <location>
        <begin position="836"/>
        <end position="912"/>
    </location>
</feature>
<evidence type="ECO:0000259" key="5">
    <source>
        <dbReference type="PROSITE" id="PS50102"/>
    </source>
</evidence>
<protein>
    <submittedName>
        <fullName evidence="6">Embryonic polyadenylate-binding protein</fullName>
    </submittedName>
</protein>
<dbReference type="GO" id="GO:0003723">
    <property type="term" value="F:RNA binding"/>
    <property type="evidence" value="ECO:0007669"/>
    <property type="project" value="UniProtKB-UniRule"/>
</dbReference>
<gene>
    <name evidence="6" type="ORF">IRJ41_008842</name>
</gene>